<reference evidence="3 4" key="1">
    <citation type="submission" date="2020-05" db="EMBL/GenBank/DDBJ databases">
        <title>Complete closed genome sequence of Defluviicoccus vanus.</title>
        <authorList>
            <person name="Bessarab I."/>
            <person name="Arumugam K."/>
            <person name="Maszenan A.M."/>
            <person name="Seviour R.J."/>
            <person name="Williams R.B."/>
        </authorList>
    </citation>
    <scope>NUCLEOTIDE SEQUENCE [LARGE SCALE GENOMIC DNA]</scope>
    <source>
        <strain evidence="3 4">Ben 114</strain>
    </source>
</reference>
<feature type="compositionally biased region" description="Basic and acidic residues" evidence="1">
    <location>
        <begin position="34"/>
        <end position="44"/>
    </location>
</feature>
<gene>
    <name evidence="3" type="ORF">HQ394_11220</name>
</gene>
<dbReference type="Pfam" id="PF07486">
    <property type="entry name" value="Hydrolase_2"/>
    <property type="match status" value="1"/>
</dbReference>
<accession>A0A7H1N240</accession>
<evidence type="ECO:0000259" key="2">
    <source>
        <dbReference type="Pfam" id="PF07486"/>
    </source>
</evidence>
<name>A0A7H1N240_9PROT</name>
<protein>
    <submittedName>
        <fullName evidence="3">Cell wall hydrolase</fullName>
    </submittedName>
</protein>
<sequence length="327" mass="34616">MSVDKNIVVGSLFPYCTAGHLPQSRPDASINSDKQPDEPAMPRRPVRDIVAAASLTLSIAACASPDGTQSWNDATTASYGAAAGSYYGMGAPELTWEDRDALGRVAFAEAGNQGDLGIAAVVYTIFNRVNSGQFQSTVQDVIDAPNQFEPCMRAGGWRNLRPLSASQDAVFANILDQILSGALPDPTNGALFFQNARIVAARAARGKGSASLVDFGGTPPVAEIGDHRFYDWRAAINLAAARSRSSGGYSSPEVADLNSRSADGSYSAVSSYSSQEVADLNAQQFRGSSGYYASAASSYADPEVDYSSQEVTDLNERSLVRLLNENQ</sequence>
<dbReference type="AlphaFoldDB" id="A0A7H1N240"/>
<organism evidence="3 4">
    <name type="scientific">Defluviicoccus vanus</name>
    <dbReference type="NCBI Taxonomy" id="111831"/>
    <lineage>
        <taxon>Bacteria</taxon>
        <taxon>Pseudomonadati</taxon>
        <taxon>Pseudomonadota</taxon>
        <taxon>Alphaproteobacteria</taxon>
        <taxon>Rhodospirillales</taxon>
        <taxon>Rhodospirillaceae</taxon>
        <taxon>Defluviicoccus</taxon>
    </lineage>
</organism>
<dbReference type="InterPro" id="IPR042047">
    <property type="entry name" value="SleB_dom1"/>
</dbReference>
<feature type="domain" description="Cell wall hydrolase SleB" evidence="2">
    <location>
        <begin position="113"/>
        <end position="230"/>
    </location>
</feature>
<dbReference type="KEGG" id="dvn:HQ394_11220"/>
<evidence type="ECO:0000256" key="1">
    <source>
        <dbReference type="SAM" id="MobiDB-lite"/>
    </source>
</evidence>
<proteinExistence type="predicted"/>
<feature type="region of interest" description="Disordered" evidence="1">
    <location>
        <begin position="24"/>
        <end position="44"/>
    </location>
</feature>
<keyword evidence="4" id="KW-1185">Reference proteome</keyword>
<evidence type="ECO:0000313" key="4">
    <source>
        <dbReference type="Proteomes" id="UP000516369"/>
    </source>
</evidence>
<evidence type="ECO:0000313" key="3">
    <source>
        <dbReference type="EMBL" id="QNT69776.1"/>
    </source>
</evidence>
<dbReference type="RefSeq" id="WP_190260291.1">
    <property type="nucleotide sequence ID" value="NZ_CP053923.1"/>
</dbReference>
<keyword evidence="3" id="KW-0378">Hydrolase</keyword>
<dbReference type="InterPro" id="IPR011105">
    <property type="entry name" value="Cell_wall_hydrolase_SleB"/>
</dbReference>
<dbReference type="Gene3D" id="1.10.10.2520">
    <property type="entry name" value="Cell wall hydrolase SleB, domain 1"/>
    <property type="match status" value="1"/>
</dbReference>
<dbReference type="GO" id="GO:0016787">
    <property type="term" value="F:hydrolase activity"/>
    <property type="evidence" value="ECO:0007669"/>
    <property type="project" value="UniProtKB-KW"/>
</dbReference>
<dbReference type="EMBL" id="CP053923">
    <property type="protein sequence ID" value="QNT69776.1"/>
    <property type="molecule type" value="Genomic_DNA"/>
</dbReference>
<dbReference type="Proteomes" id="UP000516369">
    <property type="component" value="Chromosome"/>
</dbReference>